<proteinExistence type="predicted"/>
<accession>A0ACB6R3J0</accession>
<name>A0ACB6R3J0_9PLEO</name>
<protein>
    <submittedName>
        <fullName evidence="1">Uncharacterized protein</fullName>
    </submittedName>
</protein>
<organism evidence="1 2">
    <name type="scientific">Lindgomyces ingoldianus</name>
    <dbReference type="NCBI Taxonomy" id="673940"/>
    <lineage>
        <taxon>Eukaryota</taxon>
        <taxon>Fungi</taxon>
        <taxon>Dikarya</taxon>
        <taxon>Ascomycota</taxon>
        <taxon>Pezizomycotina</taxon>
        <taxon>Dothideomycetes</taxon>
        <taxon>Pleosporomycetidae</taxon>
        <taxon>Pleosporales</taxon>
        <taxon>Lindgomycetaceae</taxon>
        <taxon>Lindgomyces</taxon>
    </lineage>
</organism>
<comment type="caution">
    <text evidence="1">The sequence shown here is derived from an EMBL/GenBank/DDBJ whole genome shotgun (WGS) entry which is preliminary data.</text>
</comment>
<gene>
    <name evidence="1" type="ORF">BDR25DRAFT_352240</name>
</gene>
<dbReference type="EMBL" id="MU003499">
    <property type="protein sequence ID" value="KAF2473746.1"/>
    <property type="molecule type" value="Genomic_DNA"/>
</dbReference>
<keyword evidence="2" id="KW-1185">Reference proteome</keyword>
<sequence>MIDFVVFRVQIFSGVPLTVVEIIASAITPYKNGTDQNAPNVEKILIEAIVQNITNRRNSMSELISLHSKAHVLLETNLPPECGKVIDKYKEMWLSFSGVSWCAIAMVNTPKMRVAGSLVTELLLLTINLRRTTLSGLVRNNSRSWSSCIYIFTAKGLEICIDQGNNWRSYDTIRAAVATSLLSSSGVSQTT</sequence>
<evidence type="ECO:0000313" key="2">
    <source>
        <dbReference type="Proteomes" id="UP000799755"/>
    </source>
</evidence>
<evidence type="ECO:0000313" key="1">
    <source>
        <dbReference type="EMBL" id="KAF2473746.1"/>
    </source>
</evidence>
<reference evidence="1" key="1">
    <citation type="journal article" date="2020" name="Stud. Mycol.">
        <title>101 Dothideomycetes genomes: a test case for predicting lifestyles and emergence of pathogens.</title>
        <authorList>
            <person name="Haridas S."/>
            <person name="Albert R."/>
            <person name="Binder M."/>
            <person name="Bloem J."/>
            <person name="Labutti K."/>
            <person name="Salamov A."/>
            <person name="Andreopoulos B."/>
            <person name="Baker S."/>
            <person name="Barry K."/>
            <person name="Bills G."/>
            <person name="Bluhm B."/>
            <person name="Cannon C."/>
            <person name="Castanera R."/>
            <person name="Culley D."/>
            <person name="Daum C."/>
            <person name="Ezra D."/>
            <person name="Gonzalez J."/>
            <person name="Henrissat B."/>
            <person name="Kuo A."/>
            <person name="Liang C."/>
            <person name="Lipzen A."/>
            <person name="Lutzoni F."/>
            <person name="Magnuson J."/>
            <person name="Mondo S."/>
            <person name="Nolan M."/>
            <person name="Ohm R."/>
            <person name="Pangilinan J."/>
            <person name="Park H.-J."/>
            <person name="Ramirez L."/>
            <person name="Alfaro M."/>
            <person name="Sun H."/>
            <person name="Tritt A."/>
            <person name="Yoshinaga Y."/>
            <person name="Zwiers L.-H."/>
            <person name="Turgeon B."/>
            <person name="Goodwin S."/>
            <person name="Spatafora J."/>
            <person name="Crous P."/>
            <person name="Grigoriev I."/>
        </authorList>
    </citation>
    <scope>NUCLEOTIDE SEQUENCE</scope>
    <source>
        <strain evidence="1">ATCC 200398</strain>
    </source>
</reference>
<dbReference type="Proteomes" id="UP000799755">
    <property type="component" value="Unassembled WGS sequence"/>
</dbReference>